<keyword evidence="2" id="KW-0809">Transit peptide</keyword>
<dbReference type="KEGG" id="luo:HHL09_02215"/>
<keyword evidence="6" id="KW-1185">Reference proteome</keyword>
<evidence type="ECO:0000256" key="3">
    <source>
        <dbReference type="SAM" id="MobiDB-lite"/>
    </source>
</evidence>
<dbReference type="AlphaFoldDB" id="A0A858RDH5"/>
<dbReference type="Proteomes" id="UP000501812">
    <property type="component" value="Chromosome"/>
</dbReference>
<dbReference type="InterPro" id="IPR045853">
    <property type="entry name" value="Pep_chain_release_fac_I_sf"/>
</dbReference>
<dbReference type="Gene3D" id="3.30.160.20">
    <property type="match status" value="1"/>
</dbReference>
<evidence type="ECO:0000256" key="2">
    <source>
        <dbReference type="ARBA" id="ARBA00022946"/>
    </source>
</evidence>
<evidence type="ECO:0000313" key="5">
    <source>
        <dbReference type="EMBL" id="QJE94644.1"/>
    </source>
</evidence>
<feature type="compositionally biased region" description="Basic and acidic residues" evidence="3">
    <location>
        <begin position="113"/>
        <end position="124"/>
    </location>
</feature>
<dbReference type="Pfam" id="PF00472">
    <property type="entry name" value="RF-1"/>
    <property type="match status" value="1"/>
</dbReference>
<reference evidence="5 6" key="1">
    <citation type="submission" date="2020-04" db="EMBL/GenBank/DDBJ databases">
        <title>Luteolibacter sp. G-1-1-1 isolated from soil.</title>
        <authorList>
            <person name="Dahal R.H."/>
        </authorList>
    </citation>
    <scope>NUCLEOTIDE SEQUENCE [LARGE SCALE GENOMIC DNA]</scope>
    <source>
        <strain evidence="5 6">G-1-1-1</strain>
    </source>
</reference>
<evidence type="ECO:0000259" key="4">
    <source>
        <dbReference type="Pfam" id="PF00472"/>
    </source>
</evidence>
<dbReference type="PANTHER" id="PTHR46203">
    <property type="entry name" value="PROBABLE PEPTIDE CHAIN RELEASE FACTOR C12ORF65"/>
    <property type="match status" value="1"/>
</dbReference>
<dbReference type="SUPFAM" id="SSF75620">
    <property type="entry name" value="Release factor"/>
    <property type="match status" value="1"/>
</dbReference>
<organism evidence="5 6">
    <name type="scientific">Luteolibacter luteus</name>
    <dbReference type="NCBI Taxonomy" id="2728835"/>
    <lineage>
        <taxon>Bacteria</taxon>
        <taxon>Pseudomonadati</taxon>
        <taxon>Verrucomicrobiota</taxon>
        <taxon>Verrucomicrobiia</taxon>
        <taxon>Verrucomicrobiales</taxon>
        <taxon>Verrucomicrobiaceae</taxon>
        <taxon>Luteolibacter</taxon>
    </lineage>
</organism>
<dbReference type="PANTHER" id="PTHR46203:SF1">
    <property type="entry name" value="MITOCHONDRIAL TRANSLATION RELEASE FACTOR IN RESCUE"/>
    <property type="match status" value="1"/>
</dbReference>
<dbReference type="GO" id="GO:0003747">
    <property type="term" value="F:translation release factor activity"/>
    <property type="evidence" value="ECO:0007669"/>
    <property type="project" value="InterPro"/>
</dbReference>
<proteinExistence type="inferred from homology"/>
<evidence type="ECO:0000256" key="1">
    <source>
        <dbReference type="ARBA" id="ARBA00010835"/>
    </source>
</evidence>
<sequence>MSTPDKQADLEVRMAALGIEEEDLHESFILGSGSGGQKINKTNSCVFLKHIPSGLQVKCQESRSREANRQLARELLCDAFEGIKRDKATAQKQAIEKNRRRNRQRSRRSKQRSVAEKRQLSEKKAMRKSPTGDD</sequence>
<accession>A0A858RDH5</accession>
<dbReference type="RefSeq" id="WP_169452865.1">
    <property type="nucleotide sequence ID" value="NZ_CP051774.1"/>
</dbReference>
<dbReference type="InterPro" id="IPR052405">
    <property type="entry name" value="Mito_Transl_Release_Factor"/>
</dbReference>
<evidence type="ECO:0000313" key="6">
    <source>
        <dbReference type="Proteomes" id="UP000501812"/>
    </source>
</evidence>
<name>A0A858RDH5_9BACT</name>
<gene>
    <name evidence="5" type="ORF">HHL09_02215</name>
</gene>
<dbReference type="InterPro" id="IPR000352">
    <property type="entry name" value="Pep_chain_release_fac_I"/>
</dbReference>
<protein>
    <submittedName>
        <fullName evidence="5">Peptide chain release factor-like protein</fullName>
    </submittedName>
</protein>
<feature type="compositionally biased region" description="Basic and acidic residues" evidence="3">
    <location>
        <begin position="87"/>
        <end position="97"/>
    </location>
</feature>
<dbReference type="EMBL" id="CP051774">
    <property type="protein sequence ID" value="QJE94644.1"/>
    <property type="molecule type" value="Genomic_DNA"/>
</dbReference>
<feature type="compositionally biased region" description="Basic residues" evidence="3">
    <location>
        <begin position="98"/>
        <end position="111"/>
    </location>
</feature>
<comment type="similarity">
    <text evidence="1">Belongs to the prokaryotic/mitochondrial release factor family.</text>
</comment>
<feature type="domain" description="Prokaryotic-type class I peptide chain release factors" evidence="4">
    <location>
        <begin position="17"/>
        <end position="125"/>
    </location>
</feature>
<feature type="region of interest" description="Disordered" evidence="3">
    <location>
        <begin position="87"/>
        <end position="134"/>
    </location>
</feature>